<accession>A0ACC0UV46</accession>
<sequence>MSSELVDDLINPGRSELISLPNPGEKLAKELASLKLPSLTNSFEAILSKTDLEPRSNIEVDPSVLPDISIEEVQALGLKLHADESSFDTIRNYAPSISESSISGDSDEVFETDPASSVTSSVNLPNRTVPDCGVSAVNAPGDTQDLSILLLKQRAAVIGGAIVRDINLVVCRVSNDGLEFYDVPVLPLQVPEEEQAMLFSRMPDHEGDSSESILILPEKYIAPPGFAGVELFSEDVEFGVKSHQAKKNMADHGMEKADLQVYTITGDIVDFWGIKGLTAKLYKYKGVPEDASAKEGSADEKVVLNAQSLVFEGQPLGKLFPFIDSDEIANLPIENLELTYSEAKTKNPLHKPGLRLEVDIVLKDSLEWVGDSIKGLFGSSHPPTIHLSALLSETRNWSKPPQIDKLELQGYFKDMSLKPWDLLEFKTMGIEITATKDHGSWYFGFGFIGEVDIIGIPEAQVPLGLSYRLARDPVLSDVKGGKAGRKWDLLLVAEDWKHIFGFDNVTMTKAFLEASFYEGHFSSSISLDIGGQIKVGGGTFDVGGRFAKGWANAVTWTWIEGDEEAPPLAQEDYLIQASMGDMTLSDMKKIHAQITGRELAEDGSDMSDDEITFKNMSIKISCTKYKDAKLDKRSLELAGEVTVGDTSTYSASLTFATEGISVAGAVSNVQIPGTDVVIEKAGLRAFLALKTSSSAEKPDTAKPGHDGSKSLVSKGDSAKNETSKRRQSSFEILGVINFHDVIFKAGFYTGKSKKDGERDWLAFGLAKHIRLRDAWPNIPIDSFLNLQLDNVTLIASSKERKRESGDARAIQSKEQEKEDTCNDIHGNWSVLREIDSFDYPIIQGFQICASISSFQQLEELNKNRKIEGLKFYMDPDSKWINPFDLHKELIVANLGVGVGVSYAVGLGRLSFKGQVTVAEYQGNIDAGVDITKPAAVLRIELNKLDLADIIKIAGRLANEKSLEAAGDNSRGLIVFSDMKLYLSSGAKFMGEYYDRGIQIRGKLNFFDKLAYFDGKFTEDGVSIKGGLDAFKIGGLEITSLKEYQGKRRATLDIEASKTAQKVLIDGIIRYHDIELQAYINANLQMRYLEADIMVKLADVLQFALKAKVDVKDSDHLENAVVDFEAHLELKILQSIIDGILEALETLKKMADKTIDDAKADVEKRLGELKSDLAKRERKLAELRAESQKQVLKRRTEIDEENKVLREANAEIDKYEQKVREARAEKQANNSKIQEYERRRDDAQARLDKKTGEMHREYDRQVREEKAKQDSWKAERQRLEEQRDSSWGDLLRKRELADASWRYWTGVENERYEWKKTCESKLANCYFWEKPYWAAKLTEATIGLEQAHASKAVEVEILHAVAAITNSAEFRAVESGINDAIREVSKFERALERLIEKGPMGYIEEMTRDERRDLQRQIELIKSLEEKSQKLSRQLEAAKKALEETKGRLSPEQEEARKRIVDLEEEIKLAPWEAEYRNKQEDYERIRLLAESLVQTLEDIKKGIHAGTDMVRQVVEFMKFIPEIRSVTVRASSQTLANHAPLMFEMTISWRDELHTVHVEWTPNQGAPELYSSAAKKLVGLAE</sequence>
<dbReference type="Proteomes" id="UP001163324">
    <property type="component" value="Chromosome 7"/>
</dbReference>
<proteinExistence type="predicted"/>
<gene>
    <name evidence="1" type="ORF">N3K66_007255</name>
</gene>
<protein>
    <submittedName>
        <fullName evidence="1">Uncharacterized protein</fullName>
    </submittedName>
</protein>
<dbReference type="EMBL" id="CM047946">
    <property type="protein sequence ID" value="KAI9897399.1"/>
    <property type="molecule type" value="Genomic_DNA"/>
</dbReference>
<reference evidence="1" key="1">
    <citation type="submission" date="2022-10" db="EMBL/GenBank/DDBJ databases">
        <title>Complete Genome of Trichothecium roseum strain YXFP-22015, a Plant Pathogen Isolated from Citrus.</title>
        <authorList>
            <person name="Wang Y."/>
            <person name="Zhu L."/>
        </authorList>
    </citation>
    <scope>NUCLEOTIDE SEQUENCE</scope>
    <source>
        <strain evidence="1">YXFP-22015</strain>
    </source>
</reference>
<comment type="caution">
    <text evidence="1">The sequence shown here is derived from an EMBL/GenBank/DDBJ whole genome shotgun (WGS) entry which is preliminary data.</text>
</comment>
<evidence type="ECO:0000313" key="2">
    <source>
        <dbReference type="Proteomes" id="UP001163324"/>
    </source>
</evidence>
<evidence type="ECO:0000313" key="1">
    <source>
        <dbReference type="EMBL" id="KAI9897399.1"/>
    </source>
</evidence>
<name>A0ACC0UV46_9HYPO</name>
<organism evidence="1 2">
    <name type="scientific">Trichothecium roseum</name>
    <dbReference type="NCBI Taxonomy" id="47278"/>
    <lineage>
        <taxon>Eukaryota</taxon>
        <taxon>Fungi</taxon>
        <taxon>Dikarya</taxon>
        <taxon>Ascomycota</taxon>
        <taxon>Pezizomycotina</taxon>
        <taxon>Sordariomycetes</taxon>
        <taxon>Hypocreomycetidae</taxon>
        <taxon>Hypocreales</taxon>
        <taxon>Hypocreales incertae sedis</taxon>
        <taxon>Trichothecium</taxon>
    </lineage>
</organism>
<keyword evidence="2" id="KW-1185">Reference proteome</keyword>